<organism evidence="1 2">
    <name type="scientific">Glutamicibacter bergerei</name>
    <dbReference type="NCBI Taxonomy" id="256702"/>
    <lineage>
        <taxon>Bacteria</taxon>
        <taxon>Bacillati</taxon>
        <taxon>Actinomycetota</taxon>
        <taxon>Actinomycetes</taxon>
        <taxon>Micrococcales</taxon>
        <taxon>Micrococcaceae</taxon>
        <taxon>Glutamicibacter</taxon>
    </lineage>
</organism>
<proteinExistence type="predicted"/>
<dbReference type="Proteomes" id="UP001595884">
    <property type="component" value="Unassembled WGS sequence"/>
</dbReference>
<evidence type="ECO:0000313" key="2">
    <source>
        <dbReference type="Proteomes" id="UP001595884"/>
    </source>
</evidence>
<keyword evidence="2" id="KW-1185">Reference proteome</keyword>
<protein>
    <submittedName>
        <fullName evidence="1">Helix-turn-helix transcriptional regulator</fullName>
    </submittedName>
</protein>
<comment type="caution">
    <text evidence="1">The sequence shown here is derived from an EMBL/GenBank/DDBJ whole genome shotgun (WGS) entry which is preliminary data.</text>
</comment>
<sequence>MSATDDEEFLTPAQVAEKLNISKTTVLTKIHNGDWECTKFSDRIYRFSAAQYEVIKMGTEYRKTRTNKTRLRAALKAIS</sequence>
<reference evidence="2" key="1">
    <citation type="journal article" date="2019" name="Int. J. Syst. Evol. Microbiol.">
        <title>The Global Catalogue of Microorganisms (GCM) 10K type strain sequencing project: providing services to taxonomists for standard genome sequencing and annotation.</title>
        <authorList>
            <consortium name="The Broad Institute Genomics Platform"/>
            <consortium name="The Broad Institute Genome Sequencing Center for Infectious Disease"/>
            <person name="Wu L."/>
            <person name="Ma J."/>
        </authorList>
    </citation>
    <scope>NUCLEOTIDE SEQUENCE [LARGE SCALE GENOMIC DNA]</scope>
    <source>
        <strain evidence="2">CGMCC 1.12849</strain>
    </source>
</reference>
<evidence type="ECO:0000313" key="1">
    <source>
        <dbReference type="EMBL" id="MFC4717753.1"/>
    </source>
</evidence>
<dbReference type="EMBL" id="JBHSHE010000082">
    <property type="protein sequence ID" value="MFC4717753.1"/>
    <property type="molecule type" value="Genomic_DNA"/>
</dbReference>
<dbReference type="RefSeq" id="WP_346058778.1">
    <property type="nucleotide sequence ID" value="NZ_BAAAVQ010000005.1"/>
</dbReference>
<gene>
    <name evidence="1" type="ORF">ACFO7V_16650</name>
</gene>
<accession>A0ABV9MT10</accession>
<name>A0ABV9MT10_9MICC</name>